<evidence type="ECO:0000256" key="10">
    <source>
        <dbReference type="ARBA" id="ARBA00023157"/>
    </source>
</evidence>
<evidence type="ECO:0000256" key="4">
    <source>
        <dbReference type="ARBA" id="ARBA00016961"/>
    </source>
</evidence>
<keyword evidence="19" id="KW-1185">Reference proteome</keyword>
<comment type="catalytic activity">
    <reaction evidence="12 16">
        <text>N(6)-[(R)-dihydrolipoyl]-L-lysyl-[protein] + NAD(+) = N(6)-[(R)-lipoyl]-L-lysyl-[protein] + NADH + H(+)</text>
        <dbReference type="Rhea" id="RHEA:15045"/>
        <dbReference type="Rhea" id="RHEA-COMP:10474"/>
        <dbReference type="Rhea" id="RHEA-COMP:10475"/>
        <dbReference type="ChEBI" id="CHEBI:15378"/>
        <dbReference type="ChEBI" id="CHEBI:57540"/>
        <dbReference type="ChEBI" id="CHEBI:57945"/>
        <dbReference type="ChEBI" id="CHEBI:83099"/>
        <dbReference type="ChEBI" id="CHEBI:83100"/>
        <dbReference type="EC" id="1.8.1.4"/>
    </reaction>
</comment>
<evidence type="ECO:0000256" key="1">
    <source>
        <dbReference type="ARBA" id="ARBA00004496"/>
    </source>
</evidence>
<feature type="disulfide bond" description="Redox-active" evidence="15">
    <location>
        <begin position="49"/>
        <end position="54"/>
    </location>
</feature>
<dbReference type="InterPro" id="IPR012999">
    <property type="entry name" value="Pyr_OxRdtase_I_AS"/>
</dbReference>
<organism evidence="18 19">
    <name type="scientific">Candidatus Amphirhobacter heronislandensis</name>
    <dbReference type="NCBI Taxonomy" id="1732024"/>
    <lineage>
        <taxon>Bacteria</taxon>
        <taxon>Pseudomonadati</taxon>
        <taxon>Pseudomonadota</taxon>
        <taxon>Gammaproteobacteria</taxon>
        <taxon>Candidatus Tethybacterales</taxon>
        <taxon>Candidatus Tethybacteraceae</taxon>
        <taxon>Candidatus Amphirhobacter</taxon>
    </lineage>
</organism>
<dbReference type="SUPFAM" id="SSF55424">
    <property type="entry name" value="FAD/NAD-linked reductases, dimerisation (C-terminal) domain"/>
    <property type="match status" value="1"/>
</dbReference>
<reference evidence="18" key="1">
    <citation type="submission" date="2020-10" db="EMBL/GenBank/DDBJ databases">
        <title>An improved Amphimedon queenslandica hologenome assembly reveals how three proteobacterial symbionts can extend the metabolic phenotypic of their marine sponge host.</title>
        <authorList>
            <person name="Degnan B."/>
            <person name="Degnan S."/>
            <person name="Xiang X."/>
        </authorList>
    </citation>
    <scope>NUCLEOTIDE SEQUENCE</scope>
    <source>
        <strain evidence="18">AqS2</strain>
    </source>
</reference>
<evidence type="ECO:0000256" key="2">
    <source>
        <dbReference type="ARBA" id="ARBA00007532"/>
    </source>
</evidence>
<keyword evidence="7 14" id="KW-0274">FAD</keyword>
<feature type="active site" description="Proton acceptor" evidence="13">
    <location>
        <position position="449"/>
    </location>
</feature>
<evidence type="ECO:0000313" key="18">
    <source>
        <dbReference type="EMBL" id="MBF2735151.1"/>
    </source>
</evidence>
<keyword evidence="14" id="KW-0547">Nucleotide-binding</keyword>
<keyword evidence="6 16" id="KW-0285">Flavoprotein</keyword>
<evidence type="ECO:0000256" key="5">
    <source>
        <dbReference type="ARBA" id="ARBA00022490"/>
    </source>
</evidence>
<dbReference type="InterPro" id="IPR006258">
    <property type="entry name" value="Lipoamide_DH"/>
</dbReference>
<evidence type="ECO:0000256" key="14">
    <source>
        <dbReference type="PIRSR" id="PIRSR000350-3"/>
    </source>
</evidence>
<evidence type="ECO:0000256" key="15">
    <source>
        <dbReference type="PIRSR" id="PIRSR000350-4"/>
    </source>
</evidence>
<keyword evidence="9 14" id="KW-0520">NAD</keyword>
<feature type="domain" description="Ig-like" evidence="17">
    <location>
        <begin position="213"/>
        <end position="282"/>
    </location>
</feature>
<dbReference type="Gene3D" id="3.30.390.30">
    <property type="match status" value="1"/>
</dbReference>
<evidence type="ECO:0000256" key="13">
    <source>
        <dbReference type="PIRSR" id="PIRSR000350-2"/>
    </source>
</evidence>
<name>A0A930UG46_9GAMM</name>
<dbReference type="FunFam" id="3.30.390.30:FF:000001">
    <property type="entry name" value="Dihydrolipoyl dehydrogenase"/>
    <property type="match status" value="1"/>
</dbReference>
<evidence type="ECO:0000256" key="12">
    <source>
        <dbReference type="ARBA" id="ARBA00049187"/>
    </source>
</evidence>
<dbReference type="Proteomes" id="UP000604381">
    <property type="component" value="Unassembled WGS sequence"/>
</dbReference>
<dbReference type="PRINTS" id="PR00368">
    <property type="entry name" value="FADPNR"/>
</dbReference>
<dbReference type="InterPro" id="IPR016156">
    <property type="entry name" value="FAD/NAD-linked_Rdtase_dimer_sf"/>
</dbReference>
<dbReference type="EC" id="1.8.1.4" evidence="3 16"/>
<keyword evidence="5" id="KW-0963">Cytoplasm</keyword>
<evidence type="ECO:0000256" key="6">
    <source>
        <dbReference type="ARBA" id="ARBA00022630"/>
    </source>
</evidence>
<dbReference type="GO" id="GO:0006103">
    <property type="term" value="P:2-oxoglutarate metabolic process"/>
    <property type="evidence" value="ECO:0007669"/>
    <property type="project" value="TreeGrafter"/>
</dbReference>
<dbReference type="InterPro" id="IPR023753">
    <property type="entry name" value="FAD/NAD-binding_dom"/>
</dbReference>
<keyword evidence="8 16" id="KW-0560">Oxidoreductase</keyword>
<dbReference type="PROSITE" id="PS00076">
    <property type="entry name" value="PYRIDINE_REDOX_1"/>
    <property type="match status" value="1"/>
</dbReference>
<keyword evidence="11 16" id="KW-0676">Redox-active center</keyword>
<accession>A0A930UG46</accession>
<keyword evidence="10" id="KW-1015">Disulfide bond</keyword>
<dbReference type="PROSITE" id="PS50835">
    <property type="entry name" value="IG_LIKE"/>
    <property type="match status" value="1"/>
</dbReference>
<comment type="subcellular location">
    <subcellularLocation>
        <location evidence="1">Cytoplasm</location>
    </subcellularLocation>
</comment>
<dbReference type="Gene3D" id="3.50.50.60">
    <property type="entry name" value="FAD/NAD(P)-binding domain"/>
    <property type="match status" value="2"/>
</dbReference>
<feature type="binding site" evidence="14">
    <location>
        <begin position="187"/>
        <end position="194"/>
    </location>
    <ligand>
        <name>NAD(+)</name>
        <dbReference type="ChEBI" id="CHEBI:57540"/>
    </ligand>
</feature>
<dbReference type="EMBL" id="JADHEI010000033">
    <property type="protein sequence ID" value="MBF2735151.1"/>
    <property type="molecule type" value="Genomic_DNA"/>
</dbReference>
<gene>
    <name evidence="18" type="primary">lpdA</name>
    <name evidence="18" type="ORF">ISN26_03565</name>
</gene>
<sequence>MDKYDVLVIGGGPGGYVAAIRAAQLGFKTACVDRWPAPDGKGVVYGGTCLNVGCIPSKALLESSHHYEMAREEFAAHGIKAKGIGLDLGTMLERKQKVVKQLTGGVAMLLKKNKVAALAGTARLAKAGPPHEVEVEGVGTVQADHVIIATGSVSRPIPAAPVDGDRIVDNVGALAFAEVPAKLCIIGAGVIGLELGSVWRRLGAEVTVLEALPEFLALADQDVAKAAAKAFAKQGLDIKLGCKVTAAKAGAKKVDVSWEENGKASSAAFDRLIVAVGRVPCTDGLGAAEAGLRLDGGRIEVDGQCRTGLPNLWAIGDVVRGPMLAHKAEEEGVMVAELIAGKHPEVDFNTVPWVIYTHPEIAWVGQTEQQLREAGTPYRAGSFPFAANGRALSIGDSTGMVKILAHEQTDRVLGVHIFGSCASEMIAEAAMAMEFEGSAEDIALICHAHPTLSEATKEAALAVAKRAIHS</sequence>
<dbReference type="InterPro" id="IPR050151">
    <property type="entry name" value="Class-I_Pyr_Nuc-Dis_Oxidored"/>
</dbReference>
<comment type="similarity">
    <text evidence="2 16">Belongs to the class-I pyridine nucleotide-disulfide oxidoreductase family.</text>
</comment>
<dbReference type="AlphaFoldDB" id="A0A930UG46"/>
<dbReference type="InterPro" id="IPR036188">
    <property type="entry name" value="FAD/NAD-bd_sf"/>
</dbReference>
<feature type="binding site" evidence="14">
    <location>
        <position position="210"/>
    </location>
    <ligand>
        <name>NAD(+)</name>
        <dbReference type="ChEBI" id="CHEBI:57540"/>
    </ligand>
</feature>
<evidence type="ECO:0000256" key="7">
    <source>
        <dbReference type="ARBA" id="ARBA00022827"/>
    </source>
</evidence>
<dbReference type="PRINTS" id="PR00411">
    <property type="entry name" value="PNDRDTASEI"/>
</dbReference>
<feature type="binding site" evidence="14">
    <location>
        <position position="277"/>
    </location>
    <ligand>
        <name>NAD(+)</name>
        <dbReference type="ChEBI" id="CHEBI:57540"/>
    </ligand>
</feature>
<evidence type="ECO:0000256" key="8">
    <source>
        <dbReference type="ARBA" id="ARBA00023002"/>
    </source>
</evidence>
<dbReference type="Pfam" id="PF07992">
    <property type="entry name" value="Pyr_redox_2"/>
    <property type="match status" value="1"/>
</dbReference>
<evidence type="ECO:0000256" key="9">
    <source>
        <dbReference type="ARBA" id="ARBA00023027"/>
    </source>
</evidence>
<evidence type="ECO:0000313" key="19">
    <source>
        <dbReference type="Proteomes" id="UP000604381"/>
    </source>
</evidence>
<proteinExistence type="inferred from homology"/>
<dbReference type="InterPro" id="IPR001100">
    <property type="entry name" value="Pyr_nuc-diS_OxRdtase"/>
</dbReference>
<feature type="binding site" evidence="14">
    <location>
        <begin position="323"/>
        <end position="326"/>
    </location>
    <ligand>
        <name>FAD</name>
        <dbReference type="ChEBI" id="CHEBI:57692"/>
    </ligand>
</feature>
<feature type="binding site" evidence="14">
    <location>
        <position position="317"/>
    </location>
    <ligand>
        <name>FAD</name>
        <dbReference type="ChEBI" id="CHEBI:57692"/>
    </ligand>
</feature>
<dbReference type="InterPro" id="IPR007110">
    <property type="entry name" value="Ig-like_dom"/>
</dbReference>
<evidence type="ECO:0000259" key="17">
    <source>
        <dbReference type="PROSITE" id="PS50835"/>
    </source>
</evidence>
<feature type="binding site" evidence="14">
    <location>
        <position position="58"/>
    </location>
    <ligand>
        <name>FAD</name>
        <dbReference type="ChEBI" id="CHEBI:57692"/>
    </ligand>
</feature>
<dbReference type="PIRSF" id="PIRSF000350">
    <property type="entry name" value="Mercury_reductase_MerA"/>
    <property type="match status" value="1"/>
</dbReference>
<dbReference type="GO" id="GO:0050660">
    <property type="term" value="F:flavin adenine dinucleotide binding"/>
    <property type="evidence" value="ECO:0007669"/>
    <property type="project" value="InterPro"/>
</dbReference>
<dbReference type="Pfam" id="PF02852">
    <property type="entry name" value="Pyr_redox_dim"/>
    <property type="match status" value="1"/>
</dbReference>
<evidence type="ECO:0000256" key="3">
    <source>
        <dbReference type="ARBA" id="ARBA00012608"/>
    </source>
</evidence>
<comment type="cofactor">
    <cofactor evidence="14 16">
        <name>FAD</name>
        <dbReference type="ChEBI" id="CHEBI:57692"/>
    </cofactor>
    <text evidence="14 16">Binds 1 FAD per subunit.</text>
</comment>
<evidence type="ECO:0000256" key="11">
    <source>
        <dbReference type="ARBA" id="ARBA00023284"/>
    </source>
</evidence>
<evidence type="ECO:0000256" key="16">
    <source>
        <dbReference type="RuleBase" id="RU003692"/>
    </source>
</evidence>
<comment type="caution">
    <text evidence="18">The sequence shown here is derived from an EMBL/GenBank/DDBJ whole genome shotgun (WGS) entry which is preliminary data.</text>
</comment>
<feature type="binding site" evidence="14">
    <location>
        <begin position="150"/>
        <end position="152"/>
    </location>
    <ligand>
        <name>FAD</name>
        <dbReference type="ChEBI" id="CHEBI:57692"/>
    </ligand>
</feature>
<dbReference type="PANTHER" id="PTHR22912">
    <property type="entry name" value="DISULFIDE OXIDOREDUCTASE"/>
    <property type="match status" value="1"/>
</dbReference>
<protein>
    <recommendedName>
        <fullName evidence="4 16">Dihydrolipoyl dehydrogenase</fullName>
        <ecNumber evidence="3 16">1.8.1.4</ecNumber>
    </recommendedName>
</protein>
<comment type="miscellaneous">
    <text evidence="16">The active site is a redox-active disulfide bond.</text>
</comment>
<dbReference type="GO" id="GO:0005737">
    <property type="term" value="C:cytoplasm"/>
    <property type="evidence" value="ECO:0007669"/>
    <property type="project" value="UniProtKB-SubCell"/>
</dbReference>
<dbReference type="InterPro" id="IPR004099">
    <property type="entry name" value="Pyr_nucl-diS_OxRdtase_dimer"/>
</dbReference>
<dbReference type="GO" id="GO:0004148">
    <property type="term" value="F:dihydrolipoyl dehydrogenase (NADH) activity"/>
    <property type="evidence" value="ECO:0007669"/>
    <property type="project" value="UniProtKB-EC"/>
</dbReference>
<dbReference type="NCBIfam" id="TIGR01350">
    <property type="entry name" value="lipoamide_DH"/>
    <property type="match status" value="1"/>
</dbReference>
<dbReference type="SUPFAM" id="SSF51905">
    <property type="entry name" value="FAD/NAD(P)-binding domain"/>
    <property type="match status" value="1"/>
</dbReference>
<dbReference type="PANTHER" id="PTHR22912:SF224">
    <property type="entry name" value="DIHYDROLIPOYL DEHYDROGENASE"/>
    <property type="match status" value="1"/>
</dbReference>